<comment type="pathway">
    <text evidence="1">Carbohydrate degradation.</text>
</comment>
<evidence type="ECO:0000313" key="6">
    <source>
        <dbReference type="EMBL" id="EQD41807.1"/>
    </source>
</evidence>
<dbReference type="PANTHER" id="PTHR23429">
    <property type="entry name" value="GLUCOSE-6-PHOSPHATE 1-DEHYDROGENASE G6PD"/>
    <property type="match status" value="1"/>
</dbReference>
<dbReference type="PANTHER" id="PTHR23429:SF0">
    <property type="entry name" value="GLUCOSE-6-PHOSPHATE 1-DEHYDROGENASE"/>
    <property type="match status" value="1"/>
</dbReference>
<evidence type="ECO:0000256" key="2">
    <source>
        <dbReference type="ARBA" id="ARBA00022857"/>
    </source>
</evidence>
<dbReference type="InterPro" id="IPR022675">
    <property type="entry name" value="G6P_DH_C"/>
</dbReference>
<accession>T0ZCH0</accession>
<keyword evidence="4" id="KW-0119">Carbohydrate metabolism</keyword>
<proteinExistence type="predicted"/>
<dbReference type="GO" id="GO:0004345">
    <property type="term" value="F:glucose-6-phosphate dehydrogenase activity"/>
    <property type="evidence" value="ECO:0007669"/>
    <property type="project" value="UniProtKB-EC"/>
</dbReference>
<dbReference type="GO" id="GO:0006006">
    <property type="term" value="P:glucose metabolic process"/>
    <property type="evidence" value="ECO:0007669"/>
    <property type="project" value="InterPro"/>
</dbReference>
<reference evidence="6" key="2">
    <citation type="journal article" date="2014" name="ISME J.">
        <title>Microbial stratification in low pH oxic and suboxic macroscopic growths along an acid mine drainage.</title>
        <authorList>
            <person name="Mendez-Garcia C."/>
            <person name="Mesa V."/>
            <person name="Sprenger R.R."/>
            <person name="Richter M."/>
            <person name="Diez M.S."/>
            <person name="Solano J."/>
            <person name="Bargiela R."/>
            <person name="Golyshina O.V."/>
            <person name="Manteca A."/>
            <person name="Ramos J.L."/>
            <person name="Gallego J.R."/>
            <person name="Llorente I."/>
            <person name="Martins Dos Santos V.A."/>
            <person name="Jensen O.N."/>
            <person name="Pelaez A.I."/>
            <person name="Sanchez J."/>
            <person name="Ferrer M."/>
        </authorList>
    </citation>
    <scope>NUCLEOTIDE SEQUENCE</scope>
</reference>
<evidence type="ECO:0000256" key="4">
    <source>
        <dbReference type="ARBA" id="ARBA00023277"/>
    </source>
</evidence>
<protein>
    <submittedName>
        <fullName evidence="6">Glucose-6-phosphate dehydrogenase</fullName>
        <ecNumber evidence="6">1.1.1.49</ecNumber>
    </submittedName>
</protein>
<gene>
    <name evidence="6" type="ORF">B1A_16087</name>
</gene>
<dbReference type="EMBL" id="AUZX01011828">
    <property type="protein sequence ID" value="EQD41807.1"/>
    <property type="molecule type" value="Genomic_DNA"/>
</dbReference>
<keyword evidence="2" id="KW-0521">NADP</keyword>
<evidence type="ECO:0000256" key="3">
    <source>
        <dbReference type="ARBA" id="ARBA00023002"/>
    </source>
</evidence>
<evidence type="ECO:0000259" key="5">
    <source>
        <dbReference type="Pfam" id="PF02781"/>
    </source>
</evidence>
<name>T0ZCH0_9ZZZZ</name>
<dbReference type="EC" id="1.1.1.49" evidence="6"/>
<dbReference type="AlphaFoldDB" id="T0ZCH0"/>
<reference evidence="6" key="1">
    <citation type="submission" date="2013-08" db="EMBL/GenBank/DDBJ databases">
        <authorList>
            <person name="Mendez C."/>
            <person name="Richter M."/>
            <person name="Ferrer M."/>
            <person name="Sanchez J."/>
        </authorList>
    </citation>
    <scope>NUCLEOTIDE SEQUENCE</scope>
</reference>
<keyword evidence="3 6" id="KW-0560">Oxidoreductase</keyword>
<dbReference type="Gene3D" id="3.40.50.720">
    <property type="entry name" value="NAD(P)-binding Rossmann-like Domain"/>
    <property type="match status" value="1"/>
</dbReference>
<dbReference type="InterPro" id="IPR001282">
    <property type="entry name" value="G6P_DH"/>
</dbReference>
<dbReference type="GO" id="GO:0050661">
    <property type="term" value="F:NADP binding"/>
    <property type="evidence" value="ECO:0007669"/>
    <property type="project" value="InterPro"/>
</dbReference>
<feature type="domain" description="Glucose-6-phosphate dehydrogenase C-terminal" evidence="5">
    <location>
        <begin position="2"/>
        <end position="120"/>
    </location>
</feature>
<evidence type="ECO:0000256" key="1">
    <source>
        <dbReference type="ARBA" id="ARBA00004921"/>
    </source>
</evidence>
<dbReference type="Pfam" id="PF02781">
    <property type="entry name" value="G6PD_C"/>
    <property type="match status" value="1"/>
</dbReference>
<sequence length="122" mass="14000">ALASKKTEITVYFRRVNEKQSNKLVFRIQPDEGITLMLHVKRPGVDNFVDVANMNFSYNSEFNLRQAEAYERVLVDAIKGDQTLFATADEVIATWEIIEDILAKWLRDDEGLIIYDQGSESV</sequence>
<dbReference type="SUPFAM" id="SSF55347">
    <property type="entry name" value="Glyceraldehyde-3-phosphate dehydrogenase-like, C-terminal domain"/>
    <property type="match status" value="1"/>
</dbReference>
<dbReference type="Gene3D" id="3.30.360.10">
    <property type="entry name" value="Dihydrodipicolinate Reductase, domain 2"/>
    <property type="match status" value="1"/>
</dbReference>
<organism evidence="6">
    <name type="scientific">mine drainage metagenome</name>
    <dbReference type="NCBI Taxonomy" id="410659"/>
    <lineage>
        <taxon>unclassified sequences</taxon>
        <taxon>metagenomes</taxon>
        <taxon>ecological metagenomes</taxon>
    </lineage>
</organism>
<dbReference type="GO" id="GO:0005829">
    <property type="term" value="C:cytosol"/>
    <property type="evidence" value="ECO:0007669"/>
    <property type="project" value="TreeGrafter"/>
</dbReference>
<comment type="caution">
    <text evidence="6">The sequence shown here is derived from an EMBL/GenBank/DDBJ whole genome shotgun (WGS) entry which is preliminary data.</text>
</comment>
<feature type="non-terminal residue" evidence="6">
    <location>
        <position position="1"/>
    </location>
</feature>
<dbReference type="GO" id="GO:0009051">
    <property type="term" value="P:pentose-phosphate shunt, oxidative branch"/>
    <property type="evidence" value="ECO:0007669"/>
    <property type="project" value="TreeGrafter"/>
</dbReference>